<dbReference type="HOGENOM" id="CLU_547226_0_0_0"/>
<keyword evidence="2" id="KW-1185">Reference proteome</keyword>
<accession>E8R1A2</accession>
<dbReference type="Proteomes" id="UP000008631">
    <property type="component" value="Chromosome"/>
</dbReference>
<dbReference type="AlphaFoldDB" id="E8R1A2"/>
<name>E8R1A2_ISOPI</name>
<sequence>MSVSAPVVDERIGRAVRVLLAIAGATALLWLRDALPRPAEVQATLRSVETFADASADQVTLLRQQLDQARQPFTADRVAELRGRAEQFARLARARPLDADALEALRDALDAAGRGTSSLASLARPELIAALDRTLEQAADWANRLGPAGLRASQELDQATRGLETTAKGLVELTHAAQLDFQPLQLVHDALDDLDRGLQATRDALDPQAIHTLQDALNSARKVSDNAHAITRDLAARWIPLMGNPWRDRLTNAAQGLCEISASLDAMRTELDARARLVPRIHESLEAARVVVAQTRGSLAVALAQRERVEPLARALPDQVARIAKVLPKLTGEITDLLRQSHRLIELAEALQEGREPLRKAADGLPRIQAGLKGSSAVLIASAQRLDDLLVHRDEFKTAQDAWERLAADFAESLPDQSIQLRERLDLLESSLTQTHISLEHLRRVTPATLNSADAFLQRLGWILLGCAGLLGSEALRQLVLIGRATRTRYARPVEPTA</sequence>
<evidence type="ECO:0000313" key="2">
    <source>
        <dbReference type="Proteomes" id="UP000008631"/>
    </source>
</evidence>
<reference key="1">
    <citation type="submission" date="2010-11" db="EMBL/GenBank/DDBJ databases">
        <title>The complete sequence of chromosome of Isophaera pallida ATCC 43644.</title>
        <authorList>
            <consortium name="US DOE Joint Genome Institute (JGI-PGF)"/>
            <person name="Lucas S."/>
            <person name="Copeland A."/>
            <person name="Lapidus A."/>
            <person name="Bruce D."/>
            <person name="Goodwin L."/>
            <person name="Pitluck S."/>
            <person name="Kyrpides N."/>
            <person name="Mavromatis K."/>
            <person name="Pagani I."/>
            <person name="Ivanova N."/>
            <person name="Saunders E."/>
            <person name="Brettin T."/>
            <person name="Detter J.C."/>
            <person name="Han C."/>
            <person name="Tapia R."/>
            <person name="Land M."/>
            <person name="Hauser L."/>
            <person name="Markowitz V."/>
            <person name="Cheng J.-F."/>
            <person name="Hugenholtz P."/>
            <person name="Woyke T."/>
            <person name="Wu D."/>
            <person name="Eisen J.A."/>
        </authorList>
    </citation>
    <scope>NUCLEOTIDE SEQUENCE</scope>
    <source>
        <strain>ATCC 43644</strain>
    </source>
</reference>
<dbReference type="RefSeq" id="WP_013563597.1">
    <property type="nucleotide sequence ID" value="NC_014962.1"/>
</dbReference>
<proteinExistence type="predicted"/>
<protein>
    <submittedName>
        <fullName evidence="1">Uncharacterized protein</fullName>
    </submittedName>
</protein>
<gene>
    <name evidence="1" type="ordered locus">Isop_0717</name>
</gene>
<dbReference type="eggNOG" id="ENOG50345CQ">
    <property type="taxonomic scope" value="Bacteria"/>
</dbReference>
<organism evidence="1 2">
    <name type="scientific">Isosphaera pallida (strain ATCC 43644 / DSM 9630 / IS1B)</name>
    <dbReference type="NCBI Taxonomy" id="575540"/>
    <lineage>
        <taxon>Bacteria</taxon>
        <taxon>Pseudomonadati</taxon>
        <taxon>Planctomycetota</taxon>
        <taxon>Planctomycetia</taxon>
        <taxon>Isosphaerales</taxon>
        <taxon>Isosphaeraceae</taxon>
        <taxon>Isosphaera</taxon>
    </lineage>
</organism>
<dbReference type="EMBL" id="CP002353">
    <property type="protein sequence ID" value="ADV61308.1"/>
    <property type="molecule type" value="Genomic_DNA"/>
</dbReference>
<reference evidence="1 2" key="2">
    <citation type="journal article" date="2011" name="Stand. Genomic Sci.">
        <title>Complete genome sequence of Isosphaera pallida type strain (IS1B).</title>
        <authorList>
            <consortium name="US DOE Joint Genome Institute (JGI-PGF)"/>
            <person name="Goker M."/>
            <person name="Cleland D."/>
            <person name="Saunders E."/>
            <person name="Lapidus A."/>
            <person name="Nolan M."/>
            <person name="Lucas S."/>
            <person name="Hammon N."/>
            <person name="Deshpande S."/>
            <person name="Cheng J.F."/>
            <person name="Tapia R."/>
            <person name="Han C."/>
            <person name="Goodwin L."/>
            <person name="Pitluck S."/>
            <person name="Liolios K."/>
            <person name="Pagani I."/>
            <person name="Ivanova N."/>
            <person name="Mavromatis K."/>
            <person name="Pati A."/>
            <person name="Chen A."/>
            <person name="Palaniappan K."/>
            <person name="Land M."/>
            <person name="Hauser L."/>
            <person name="Chang Y.J."/>
            <person name="Jeffries C.D."/>
            <person name="Detter J.C."/>
            <person name="Beck B."/>
            <person name="Woyke T."/>
            <person name="Bristow J."/>
            <person name="Eisen J.A."/>
            <person name="Markowitz V."/>
            <person name="Hugenholtz P."/>
            <person name="Kyrpides N.C."/>
            <person name="Klenk H.P."/>
        </authorList>
    </citation>
    <scope>NUCLEOTIDE SEQUENCE [LARGE SCALE GENOMIC DNA]</scope>
    <source>
        <strain evidence="2">ATCC 43644 / DSM 9630 / IS1B</strain>
    </source>
</reference>
<dbReference type="KEGG" id="ipa:Isop_0717"/>
<evidence type="ECO:0000313" key="1">
    <source>
        <dbReference type="EMBL" id="ADV61308.1"/>
    </source>
</evidence>
<dbReference type="InParanoid" id="E8R1A2"/>